<sequence>MAILVLCPCQEDVGLSFRKSRAMALKKREKCTIRSPELMSLKCLQLNIVSPFTGRALQAFNEHESPQIIRKQTAATVRSWPKSKPLSVAREQFCLPFT</sequence>
<dbReference type="AlphaFoldDB" id="A0A9E7HUZ7"/>
<dbReference type="Proteomes" id="UP001055439">
    <property type="component" value="Chromosome 8"/>
</dbReference>
<organism evidence="1 2">
    <name type="scientific">Musa troglodytarum</name>
    <name type="common">fe'i banana</name>
    <dbReference type="NCBI Taxonomy" id="320322"/>
    <lineage>
        <taxon>Eukaryota</taxon>
        <taxon>Viridiplantae</taxon>
        <taxon>Streptophyta</taxon>
        <taxon>Embryophyta</taxon>
        <taxon>Tracheophyta</taxon>
        <taxon>Spermatophyta</taxon>
        <taxon>Magnoliopsida</taxon>
        <taxon>Liliopsida</taxon>
        <taxon>Zingiberales</taxon>
        <taxon>Musaceae</taxon>
        <taxon>Musa</taxon>
    </lineage>
</organism>
<protein>
    <submittedName>
        <fullName evidence="1">Uncharacterized protein</fullName>
    </submittedName>
</protein>
<accession>A0A9E7HUZ7</accession>
<gene>
    <name evidence="1" type="ORF">MUK42_14658</name>
</gene>
<evidence type="ECO:0000313" key="1">
    <source>
        <dbReference type="EMBL" id="URE37097.1"/>
    </source>
</evidence>
<evidence type="ECO:0000313" key="2">
    <source>
        <dbReference type="Proteomes" id="UP001055439"/>
    </source>
</evidence>
<name>A0A9E7HUZ7_9LILI</name>
<dbReference type="EMBL" id="CP097510">
    <property type="protein sequence ID" value="URE37097.1"/>
    <property type="molecule type" value="Genomic_DNA"/>
</dbReference>
<keyword evidence="2" id="KW-1185">Reference proteome</keyword>
<reference evidence="1" key="1">
    <citation type="submission" date="2022-05" db="EMBL/GenBank/DDBJ databases">
        <title>The Musa troglodytarum L. genome provides insights into the mechanism of non-climacteric behaviour and enrichment of carotenoids.</title>
        <authorList>
            <person name="Wang J."/>
        </authorList>
    </citation>
    <scope>NUCLEOTIDE SEQUENCE</scope>
    <source>
        <tissue evidence="1">Leaf</tissue>
    </source>
</reference>
<proteinExistence type="predicted"/>